<dbReference type="InterPro" id="IPR036034">
    <property type="entry name" value="PDZ_sf"/>
</dbReference>
<dbReference type="SUPFAM" id="SSF52096">
    <property type="entry name" value="ClpP/crotonase"/>
    <property type="match status" value="1"/>
</dbReference>
<dbReference type="SMART" id="SM00245">
    <property type="entry name" value="TSPc"/>
    <property type="match status" value="1"/>
</dbReference>
<dbReference type="PROSITE" id="PS50106">
    <property type="entry name" value="PDZ"/>
    <property type="match status" value="1"/>
</dbReference>
<dbReference type="HOGENOM" id="CLU_017295_2_0_10"/>
<accession>A1BCI5</accession>
<dbReference type="SUPFAM" id="SSF50156">
    <property type="entry name" value="PDZ domain-like"/>
    <property type="match status" value="1"/>
</dbReference>
<dbReference type="GO" id="GO:0008236">
    <property type="term" value="F:serine-type peptidase activity"/>
    <property type="evidence" value="ECO:0007669"/>
    <property type="project" value="UniProtKB-KW"/>
</dbReference>
<keyword evidence="8" id="KW-1185">Reference proteome</keyword>
<dbReference type="STRING" id="290317.Cpha266_0042"/>
<dbReference type="Proteomes" id="UP000008701">
    <property type="component" value="Chromosome"/>
</dbReference>
<dbReference type="SMART" id="SM00228">
    <property type="entry name" value="PDZ"/>
    <property type="match status" value="1"/>
</dbReference>
<evidence type="ECO:0000256" key="2">
    <source>
        <dbReference type="ARBA" id="ARBA00022670"/>
    </source>
</evidence>
<dbReference type="Gene3D" id="3.30.750.44">
    <property type="match status" value="1"/>
</dbReference>
<reference evidence="7 8" key="1">
    <citation type="submission" date="2006-12" db="EMBL/GenBank/DDBJ databases">
        <title>Complete sequence of Chlorobium phaeobacteroides DSM 266.</title>
        <authorList>
            <consortium name="US DOE Joint Genome Institute"/>
            <person name="Copeland A."/>
            <person name="Lucas S."/>
            <person name="Lapidus A."/>
            <person name="Barry K."/>
            <person name="Detter J.C."/>
            <person name="Glavina del Rio T."/>
            <person name="Hammon N."/>
            <person name="Israni S."/>
            <person name="Pitluck S."/>
            <person name="Goltsman E."/>
            <person name="Schmutz J."/>
            <person name="Larimer F."/>
            <person name="Land M."/>
            <person name="Hauser L."/>
            <person name="Mikhailova N."/>
            <person name="Li T."/>
            <person name="Overmann J."/>
            <person name="Bryant D.A."/>
            <person name="Richardson P."/>
        </authorList>
    </citation>
    <scope>NUCLEOTIDE SEQUENCE [LARGE SCALE GENOMIC DNA]</scope>
    <source>
        <strain evidence="7 8">DSM 266</strain>
    </source>
</reference>
<comment type="similarity">
    <text evidence="1 5">Belongs to the peptidase S41A family.</text>
</comment>
<dbReference type="Pfam" id="PF17820">
    <property type="entry name" value="PDZ_6"/>
    <property type="match status" value="1"/>
</dbReference>
<keyword evidence="3 5" id="KW-0378">Hydrolase</keyword>
<organism evidence="7 8">
    <name type="scientific">Chlorobium phaeobacteroides (strain DSM 266 / SMG 266 / 2430)</name>
    <dbReference type="NCBI Taxonomy" id="290317"/>
    <lineage>
        <taxon>Bacteria</taxon>
        <taxon>Pseudomonadati</taxon>
        <taxon>Chlorobiota</taxon>
        <taxon>Chlorobiia</taxon>
        <taxon>Chlorobiales</taxon>
        <taxon>Chlorobiaceae</taxon>
        <taxon>Chlorobium/Pelodictyon group</taxon>
        <taxon>Chlorobium</taxon>
    </lineage>
</organism>
<dbReference type="eggNOG" id="COG0793">
    <property type="taxonomic scope" value="Bacteria"/>
</dbReference>
<proteinExistence type="inferred from homology"/>
<keyword evidence="4 5" id="KW-0720">Serine protease</keyword>
<dbReference type="PANTHER" id="PTHR32060:SF22">
    <property type="entry name" value="CARBOXYL-TERMINAL-PROCESSING PEPTIDASE 3, CHLOROPLASTIC"/>
    <property type="match status" value="1"/>
</dbReference>
<dbReference type="Gene3D" id="3.90.226.10">
    <property type="entry name" value="2-enoyl-CoA Hydratase, Chain A, domain 1"/>
    <property type="match status" value="1"/>
</dbReference>
<dbReference type="PANTHER" id="PTHR32060">
    <property type="entry name" value="TAIL-SPECIFIC PROTEASE"/>
    <property type="match status" value="1"/>
</dbReference>
<dbReference type="InterPro" id="IPR005151">
    <property type="entry name" value="Tail-specific_protease"/>
</dbReference>
<dbReference type="Pfam" id="PF03572">
    <property type="entry name" value="Peptidase_S41"/>
    <property type="match status" value="1"/>
</dbReference>
<dbReference type="CDD" id="cd07560">
    <property type="entry name" value="Peptidase_S41_CPP"/>
    <property type="match status" value="1"/>
</dbReference>
<dbReference type="OrthoDB" id="9812068at2"/>
<evidence type="ECO:0000313" key="7">
    <source>
        <dbReference type="EMBL" id="ABL64112.1"/>
    </source>
</evidence>
<keyword evidence="2 5" id="KW-0645">Protease</keyword>
<evidence type="ECO:0000256" key="1">
    <source>
        <dbReference type="ARBA" id="ARBA00009179"/>
    </source>
</evidence>
<dbReference type="Gene3D" id="2.30.42.10">
    <property type="match status" value="1"/>
</dbReference>
<dbReference type="CDD" id="cd06782">
    <property type="entry name" value="cpPDZ_CPP-like"/>
    <property type="match status" value="1"/>
</dbReference>
<evidence type="ECO:0000259" key="6">
    <source>
        <dbReference type="PROSITE" id="PS50106"/>
    </source>
</evidence>
<dbReference type="KEGG" id="cph:Cpha266_0042"/>
<evidence type="ECO:0000256" key="4">
    <source>
        <dbReference type="ARBA" id="ARBA00022825"/>
    </source>
</evidence>
<dbReference type="InterPro" id="IPR029045">
    <property type="entry name" value="ClpP/crotonase-like_dom_sf"/>
</dbReference>
<sequence length="572" mass="62321" precursor="true">MTCGKHMRQCLCRALISAGAASLLFVIVPVLGIHAAEHDKEYAETGKSIELFGHVVRELSEKYVDTVDVGKLIYIGIDGVLESLDPYTVFLDAGQSEELGEITSGQYAGIGLGLSKFGGAAYVTSVVEGYPAWKAGIRTGDRIMAINGVSLSKSNIDNLREMIKGPAGGSLTVKIEREKSGRPPAPETVTLVRQAVHLNTVSFAGIVDGVAYIVMDSFSAKSAEELSAALQKLMKESEPEGRSLKGVVLDLRGNPGGLLTSAIDVAGLFVEKGSEVLSIRGRHPEDRQAYTTQQSPFSSTIPLVVLIDGQSASASEIVSGAIQDLDRGIIIGERSFGKGLVQSIVELPFNYSIKLTTAKYYTPSGRLIQKDLHSETELIKEGDVPPAGKEKRAKVYYTAKKRSVYGGGGILPDISVSAVMLSEYEKALVKDGLIFRFAISYHSEHAEQPTLPLDHPSLLLAFDKFLEDQKFSYTSQPEQEFEKLRTLLIKETPSDGNSEASALLGMKEEIVRRKRLELSRNREHIARLLELEILRHYSETGAKRAGLHDDPVVRTALELLSDKKRYSGILSR</sequence>
<dbReference type="InterPro" id="IPR001478">
    <property type="entry name" value="PDZ"/>
</dbReference>
<dbReference type="InterPro" id="IPR041489">
    <property type="entry name" value="PDZ_6"/>
</dbReference>
<dbReference type="InterPro" id="IPR004447">
    <property type="entry name" value="Peptidase_S41A"/>
</dbReference>
<gene>
    <name evidence="7" type="ordered locus">Cpha266_0042</name>
</gene>
<evidence type="ECO:0000256" key="3">
    <source>
        <dbReference type="ARBA" id="ARBA00022801"/>
    </source>
</evidence>
<dbReference type="EMBL" id="CP000492">
    <property type="protein sequence ID" value="ABL64112.1"/>
    <property type="molecule type" value="Genomic_DNA"/>
</dbReference>
<evidence type="ECO:0000256" key="5">
    <source>
        <dbReference type="RuleBase" id="RU004404"/>
    </source>
</evidence>
<name>A1BCI5_CHLPD</name>
<dbReference type="AlphaFoldDB" id="A1BCI5"/>
<feature type="domain" description="PDZ" evidence="6">
    <location>
        <begin position="96"/>
        <end position="164"/>
    </location>
</feature>
<dbReference type="GO" id="GO:0006508">
    <property type="term" value="P:proteolysis"/>
    <property type="evidence" value="ECO:0007669"/>
    <property type="project" value="UniProtKB-KW"/>
</dbReference>
<dbReference type="NCBIfam" id="TIGR00225">
    <property type="entry name" value="prc"/>
    <property type="match status" value="1"/>
</dbReference>
<dbReference type="GO" id="GO:0004175">
    <property type="term" value="F:endopeptidase activity"/>
    <property type="evidence" value="ECO:0007669"/>
    <property type="project" value="TreeGrafter"/>
</dbReference>
<protein>
    <submittedName>
        <fullName evidence="7">C-terminal processing peptidase-3, Serine peptidase, MEROPS family S41A</fullName>
    </submittedName>
</protein>
<evidence type="ECO:0000313" key="8">
    <source>
        <dbReference type="Proteomes" id="UP000008701"/>
    </source>
</evidence>